<dbReference type="PANTHER" id="PTHR30146:SF45">
    <property type="entry name" value="CATABOLITE REPRESSOR_ACTIVATOR"/>
    <property type="match status" value="1"/>
</dbReference>
<dbReference type="InterPro" id="IPR001761">
    <property type="entry name" value="Peripla_BP/Lac1_sug-bd_dom"/>
</dbReference>
<sequence>MKPRTLAEIARLAGVSRTTASYVVNGKAHQHRISPRTIERVMAVVETHHFQVDAQAAALRRGATRTLGFILPDLENGSYARLAKLLERGARDAGYQLLIVGSNDDPDTERALARSLRARRCDALITASRLERDSTFYRELMTDGLPVIAVDRCLDPHHFRCVTSDNRHAAERLAASVMTPDMSRITWFEAVPELSISSERRAGFEAALAAGAPRAQARVHVGQHYDRATGSRLMRDQLDQTGMPEALITASYALLEGALDVLLEALTAQPAAMPPRVATFGDNRLLDFLPMQVNSLPQQHQRIAELTLKRAFAAIEGDYEPGCDIVERQLIRR</sequence>
<dbReference type="Gene3D" id="1.10.260.40">
    <property type="entry name" value="lambda repressor-like DNA-binding domains"/>
    <property type="match status" value="1"/>
</dbReference>
<reference evidence="6 7" key="1">
    <citation type="submission" date="2018-10" db="EMBL/GenBank/DDBJ databases">
        <title>Genomic Encyclopedia of Type Strains, Phase IV (KMG-IV): sequencing the most valuable type-strain genomes for metagenomic binning, comparative biology and taxonomic classification.</title>
        <authorList>
            <person name="Goeker M."/>
        </authorList>
    </citation>
    <scope>NUCLEOTIDE SEQUENCE [LARGE SCALE GENOMIC DNA]</scope>
    <source>
        <strain evidence="6 7">DSM 23229</strain>
    </source>
</reference>
<dbReference type="GO" id="GO:0000976">
    <property type="term" value="F:transcription cis-regulatory region binding"/>
    <property type="evidence" value="ECO:0007669"/>
    <property type="project" value="TreeGrafter"/>
</dbReference>
<evidence type="ECO:0000313" key="7">
    <source>
        <dbReference type="Proteomes" id="UP000281975"/>
    </source>
</evidence>
<dbReference type="PROSITE" id="PS50932">
    <property type="entry name" value="HTH_LACI_2"/>
    <property type="match status" value="1"/>
</dbReference>
<dbReference type="Pfam" id="PF00532">
    <property type="entry name" value="Peripla_BP_1"/>
    <property type="match status" value="1"/>
</dbReference>
<dbReference type="SUPFAM" id="SSF47413">
    <property type="entry name" value="lambda repressor-like DNA-binding domains"/>
    <property type="match status" value="1"/>
</dbReference>
<evidence type="ECO:0000256" key="4">
    <source>
        <dbReference type="ARBA" id="ARBA00023163"/>
    </source>
</evidence>
<dbReference type="SMART" id="SM00354">
    <property type="entry name" value="HTH_LACI"/>
    <property type="match status" value="1"/>
</dbReference>
<dbReference type="Gene3D" id="3.40.50.2300">
    <property type="match status" value="2"/>
</dbReference>
<dbReference type="AlphaFoldDB" id="A0A420WZM8"/>
<dbReference type="NCBIfam" id="NF008452">
    <property type="entry name" value="PRK11303.1"/>
    <property type="match status" value="1"/>
</dbReference>
<gene>
    <name evidence="6" type="ORF">C7446_0805</name>
</gene>
<evidence type="ECO:0000256" key="3">
    <source>
        <dbReference type="ARBA" id="ARBA00023125"/>
    </source>
</evidence>
<organism evidence="6 7">
    <name type="scientific">Kushneria sinocarnis</name>
    <dbReference type="NCBI Taxonomy" id="595502"/>
    <lineage>
        <taxon>Bacteria</taxon>
        <taxon>Pseudomonadati</taxon>
        <taxon>Pseudomonadota</taxon>
        <taxon>Gammaproteobacteria</taxon>
        <taxon>Oceanospirillales</taxon>
        <taxon>Halomonadaceae</taxon>
        <taxon>Kushneria</taxon>
    </lineage>
</organism>
<dbReference type="RefSeq" id="WP_121171494.1">
    <property type="nucleotide sequence ID" value="NZ_RBIN01000002.1"/>
</dbReference>
<comment type="caution">
    <text evidence="6">The sequence shown here is derived from an EMBL/GenBank/DDBJ whole genome shotgun (WGS) entry which is preliminary data.</text>
</comment>
<feature type="domain" description="HTH lacI-type" evidence="5">
    <location>
        <begin position="4"/>
        <end position="61"/>
    </location>
</feature>
<dbReference type="InterPro" id="IPR010982">
    <property type="entry name" value="Lambda_DNA-bd_dom_sf"/>
</dbReference>
<dbReference type="OrthoDB" id="7055227at2"/>
<proteinExistence type="predicted"/>
<dbReference type="InterPro" id="IPR000843">
    <property type="entry name" value="HTH_LacI"/>
</dbReference>
<name>A0A420WZM8_9GAMM</name>
<dbReference type="FunFam" id="1.10.260.40:FF:000008">
    <property type="entry name" value="Fructose repressor (Catabolite repressor/activator)"/>
    <property type="match status" value="1"/>
</dbReference>
<evidence type="ECO:0000313" key="6">
    <source>
        <dbReference type="EMBL" id="RKR06806.1"/>
    </source>
</evidence>
<dbReference type="PROSITE" id="PS00356">
    <property type="entry name" value="HTH_LACI_1"/>
    <property type="match status" value="1"/>
</dbReference>
<dbReference type="InterPro" id="IPR028082">
    <property type="entry name" value="Peripla_BP_I"/>
</dbReference>
<evidence type="ECO:0000256" key="2">
    <source>
        <dbReference type="ARBA" id="ARBA00023015"/>
    </source>
</evidence>
<dbReference type="EMBL" id="RBIN01000002">
    <property type="protein sequence ID" value="RKR06806.1"/>
    <property type="molecule type" value="Genomic_DNA"/>
</dbReference>
<dbReference type="SUPFAM" id="SSF53822">
    <property type="entry name" value="Periplasmic binding protein-like I"/>
    <property type="match status" value="1"/>
</dbReference>
<evidence type="ECO:0000259" key="5">
    <source>
        <dbReference type="PROSITE" id="PS50932"/>
    </source>
</evidence>
<dbReference type="CDD" id="cd01392">
    <property type="entry name" value="HTH_LacI"/>
    <property type="match status" value="1"/>
</dbReference>
<keyword evidence="1" id="KW-0678">Repressor</keyword>
<dbReference type="GO" id="GO:0003700">
    <property type="term" value="F:DNA-binding transcription factor activity"/>
    <property type="evidence" value="ECO:0007669"/>
    <property type="project" value="TreeGrafter"/>
</dbReference>
<keyword evidence="3" id="KW-0238">DNA-binding</keyword>
<keyword evidence="7" id="KW-1185">Reference proteome</keyword>
<evidence type="ECO:0000256" key="1">
    <source>
        <dbReference type="ARBA" id="ARBA00022491"/>
    </source>
</evidence>
<dbReference type="PANTHER" id="PTHR30146">
    <property type="entry name" value="LACI-RELATED TRANSCRIPTIONAL REPRESSOR"/>
    <property type="match status" value="1"/>
</dbReference>
<protein>
    <submittedName>
        <fullName evidence="6">LacI family transcriptional regulator</fullName>
    </submittedName>
</protein>
<accession>A0A420WZM8</accession>
<keyword evidence="4" id="KW-0804">Transcription</keyword>
<keyword evidence="2" id="KW-0805">Transcription regulation</keyword>
<dbReference type="Pfam" id="PF00356">
    <property type="entry name" value="LacI"/>
    <property type="match status" value="1"/>
</dbReference>
<dbReference type="Proteomes" id="UP000281975">
    <property type="component" value="Unassembled WGS sequence"/>
</dbReference>